<dbReference type="Gene3D" id="3.30.70.100">
    <property type="match status" value="1"/>
</dbReference>
<dbReference type="GO" id="GO:0004497">
    <property type="term" value="F:monooxygenase activity"/>
    <property type="evidence" value="ECO:0007669"/>
    <property type="project" value="UniProtKB-KW"/>
</dbReference>
<dbReference type="SUPFAM" id="SSF54909">
    <property type="entry name" value="Dimeric alpha+beta barrel"/>
    <property type="match status" value="1"/>
</dbReference>
<organism evidence="2 3">
    <name type="scientific">Jeotgalibacillus soli</name>
    <dbReference type="NCBI Taxonomy" id="889306"/>
    <lineage>
        <taxon>Bacteria</taxon>
        <taxon>Bacillati</taxon>
        <taxon>Bacillota</taxon>
        <taxon>Bacilli</taxon>
        <taxon>Bacillales</taxon>
        <taxon>Caryophanaceae</taxon>
        <taxon>Jeotgalibacillus</taxon>
    </lineage>
</organism>
<proteinExistence type="predicted"/>
<name>A0A0C2VM07_9BACL</name>
<dbReference type="Proteomes" id="UP000031938">
    <property type="component" value="Unassembled WGS sequence"/>
</dbReference>
<dbReference type="InterPro" id="IPR007138">
    <property type="entry name" value="ABM_dom"/>
</dbReference>
<keyword evidence="2" id="KW-0560">Oxidoreductase</keyword>
<dbReference type="Pfam" id="PF03992">
    <property type="entry name" value="ABM"/>
    <property type="match status" value="1"/>
</dbReference>
<dbReference type="OrthoDB" id="9812754at2"/>
<dbReference type="AlphaFoldDB" id="A0A0C2VM07"/>
<dbReference type="PROSITE" id="PS51725">
    <property type="entry name" value="ABM"/>
    <property type="match status" value="1"/>
</dbReference>
<keyword evidence="3" id="KW-1185">Reference proteome</keyword>
<keyword evidence="2" id="KW-0503">Monooxygenase</keyword>
<comment type="caution">
    <text evidence="2">The sequence shown here is derived from an EMBL/GenBank/DDBJ whole genome shotgun (WGS) entry which is preliminary data.</text>
</comment>
<feature type="domain" description="ABM" evidence="1">
    <location>
        <begin position="2"/>
        <end position="92"/>
    </location>
</feature>
<sequence>MIVLVAKYQCKLGKGDEVQSYLNEIKPYVEEHEKGCTVYLANRSVDDQDAFLLYEQYIDEAALEAHRETPHFKEIIEGKVIPLLEKREREVFTLVE</sequence>
<dbReference type="RefSeq" id="WP_041089275.1">
    <property type="nucleotide sequence ID" value="NZ_JXRP01000018.1"/>
</dbReference>
<dbReference type="EMBL" id="JXRP01000018">
    <property type="protein sequence ID" value="KIL45018.1"/>
    <property type="molecule type" value="Genomic_DNA"/>
</dbReference>
<protein>
    <submittedName>
        <fullName evidence="2">Antibiotic biosynthesis monooxygenase</fullName>
    </submittedName>
</protein>
<dbReference type="PANTHER" id="PTHR33336">
    <property type="entry name" value="QUINOL MONOOXYGENASE YGIN-RELATED"/>
    <property type="match status" value="1"/>
</dbReference>
<evidence type="ECO:0000259" key="1">
    <source>
        <dbReference type="PROSITE" id="PS51725"/>
    </source>
</evidence>
<dbReference type="InterPro" id="IPR011008">
    <property type="entry name" value="Dimeric_a/b-barrel"/>
</dbReference>
<gene>
    <name evidence="2" type="ORF">KP78_25620</name>
</gene>
<evidence type="ECO:0000313" key="3">
    <source>
        <dbReference type="Proteomes" id="UP000031938"/>
    </source>
</evidence>
<evidence type="ECO:0000313" key="2">
    <source>
        <dbReference type="EMBL" id="KIL45018.1"/>
    </source>
</evidence>
<accession>A0A0C2VM07</accession>
<reference evidence="2 3" key="1">
    <citation type="submission" date="2015-01" db="EMBL/GenBank/DDBJ databases">
        <title>Genome sequencing of Jeotgalibacillus soli.</title>
        <authorList>
            <person name="Goh K.M."/>
            <person name="Chan K.-G."/>
            <person name="Yaakop A.S."/>
            <person name="Ee R."/>
            <person name="Gan H.M."/>
            <person name="Chan C.S."/>
        </authorList>
    </citation>
    <scope>NUCLEOTIDE SEQUENCE [LARGE SCALE GENOMIC DNA]</scope>
    <source>
        <strain evidence="2 3">P9</strain>
    </source>
</reference>
<dbReference type="InterPro" id="IPR050744">
    <property type="entry name" value="AI-2_Isomerase_LsrG"/>
</dbReference>
<dbReference type="PATRIC" id="fig|889306.3.peg.2576"/>
<dbReference type="PANTHER" id="PTHR33336:SF15">
    <property type="entry name" value="ABM DOMAIN-CONTAINING PROTEIN"/>
    <property type="match status" value="1"/>
</dbReference>